<dbReference type="RefSeq" id="WP_405336514.1">
    <property type="nucleotide sequence ID" value="NZ_JBANFI010000001.1"/>
</dbReference>
<proteinExistence type="inferred from homology"/>
<dbReference type="InterPro" id="IPR007236">
    <property type="entry name" value="SlyX"/>
</dbReference>
<name>A0ABW8PTW5_9GAMM</name>
<sequence length="83" mass="9602">MNQYEDRLITLESQLAFQDDLLEQLNQQVTHQSLELLQLQEQLRVLHARLENLSSRQNVDGTASQQQGGSLLQSLMDEKPPHY</sequence>
<dbReference type="HAMAP" id="MF_00715">
    <property type="entry name" value="SlyX"/>
    <property type="match status" value="1"/>
</dbReference>
<evidence type="ECO:0000256" key="1">
    <source>
        <dbReference type="HAMAP-Rule" id="MF_00715"/>
    </source>
</evidence>
<reference evidence="3 4" key="1">
    <citation type="submission" date="2024-02" db="EMBL/GenBank/DDBJ databases">
        <title>Marinospirillum sp. MEB 164 isolated from Lonar lake sediment.</title>
        <authorList>
            <person name="Joshi A."/>
            <person name="Thite S."/>
        </authorList>
    </citation>
    <scope>NUCLEOTIDE SEQUENCE [LARGE SCALE GENOMIC DNA]</scope>
    <source>
        <strain evidence="3 4">MEB164</strain>
    </source>
</reference>
<evidence type="ECO:0000313" key="3">
    <source>
        <dbReference type="EMBL" id="MFK7159735.1"/>
    </source>
</evidence>
<dbReference type="Pfam" id="PF04102">
    <property type="entry name" value="SlyX"/>
    <property type="match status" value="1"/>
</dbReference>
<dbReference type="Proteomes" id="UP001621714">
    <property type="component" value="Unassembled WGS sequence"/>
</dbReference>
<evidence type="ECO:0000256" key="2">
    <source>
        <dbReference type="SAM" id="MobiDB-lite"/>
    </source>
</evidence>
<dbReference type="PANTHER" id="PTHR36508:SF1">
    <property type="entry name" value="PROTEIN SLYX"/>
    <property type="match status" value="1"/>
</dbReference>
<protein>
    <recommendedName>
        <fullName evidence="1">Protein SlyX homolog</fullName>
    </recommendedName>
</protein>
<keyword evidence="4" id="KW-1185">Reference proteome</keyword>
<feature type="region of interest" description="Disordered" evidence="2">
    <location>
        <begin position="54"/>
        <end position="83"/>
    </location>
</feature>
<organism evidence="3 4">
    <name type="scientific">Marinospirillum alkalitolerans</name>
    <dbReference type="NCBI Taxonomy" id="3123374"/>
    <lineage>
        <taxon>Bacteria</taxon>
        <taxon>Pseudomonadati</taxon>
        <taxon>Pseudomonadota</taxon>
        <taxon>Gammaproteobacteria</taxon>
        <taxon>Oceanospirillales</taxon>
        <taxon>Oceanospirillaceae</taxon>
        <taxon>Marinospirillum</taxon>
    </lineage>
</organism>
<evidence type="ECO:0000313" key="4">
    <source>
        <dbReference type="Proteomes" id="UP001621714"/>
    </source>
</evidence>
<comment type="similarity">
    <text evidence="1">Belongs to the SlyX family.</text>
</comment>
<gene>
    <name evidence="1" type="primary">slyX</name>
    <name evidence="3" type="ORF">V6U78_01610</name>
</gene>
<accession>A0ABW8PTW5</accession>
<dbReference type="Gene3D" id="1.20.5.300">
    <property type="match status" value="1"/>
</dbReference>
<dbReference type="EMBL" id="JBANFI010000001">
    <property type="protein sequence ID" value="MFK7159735.1"/>
    <property type="molecule type" value="Genomic_DNA"/>
</dbReference>
<feature type="compositionally biased region" description="Low complexity" evidence="2">
    <location>
        <begin position="64"/>
        <end position="75"/>
    </location>
</feature>
<comment type="caution">
    <text evidence="3">The sequence shown here is derived from an EMBL/GenBank/DDBJ whole genome shotgun (WGS) entry which is preliminary data.</text>
</comment>
<dbReference type="PANTHER" id="PTHR36508">
    <property type="entry name" value="PROTEIN SLYX"/>
    <property type="match status" value="1"/>
</dbReference>
<feature type="compositionally biased region" description="Polar residues" evidence="2">
    <location>
        <begin position="54"/>
        <end position="63"/>
    </location>
</feature>